<keyword evidence="3" id="KW-1185">Reference proteome</keyword>
<proteinExistence type="predicted"/>
<reference evidence="2" key="1">
    <citation type="submission" date="2021-01" db="EMBL/GenBank/DDBJ databases">
        <authorList>
            <consortium name="Genoscope - CEA"/>
            <person name="William W."/>
        </authorList>
    </citation>
    <scope>NUCLEOTIDE SEQUENCE</scope>
</reference>
<organism evidence="2 3">
    <name type="scientific">Paramecium pentaurelia</name>
    <dbReference type="NCBI Taxonomy" id="43138"/>
    <lineage>
        <taxon>Eukaryota</taxon>
        <taxon>Sar</taxon>
        <taxon>Alveolata</taxon>
        <taxon>Ciliophora</taxon>
        <taxon>Intramacronucleata</taxon>
        <taxon>Oligohymenophorea</taxon>
        <taxon>Peniculida</taxon>
        <taxon>Parameciidae</taxon>
        <taxon>Paramecium</taxon>
    </lineage>
</organism>
<dbReference type="AlphaFoldDB" id="A0A8S1V5N5"/>
<dbReference type="Proteomes" id="UP000689195">
    <property type="component" value="Unassembled WGS sequence"/>
</dbReference>
<feature type="coiled-coil region" evidence="1">
    <location>
        <begin position="340"/>
        <end position="367"/>
    </location>
</feature>
<sequence>MNILNQKQVQEKQETICKIHNLELIAVDFDLSDKSQIQFFCGKCLVEKMNNNKVTTIEQSKERIQLVKAQQRDIKTKENQARLSYYKNILDQIMDFKQSINDSLEKMYKQIQQYIYPIQKEKQEIQEYEQQLNYFEDIKQLSELYSQEQQKSPKLIEDNHFINEIQRQFELLFNSSEYFQTLDTFKNTKETIKDIMENNVIELIPQLIKKNDYKTPSLSRICSNHKKEIIMIDMDSSTNKIEDRFACVDCISENPQIKYQTIENVDKQWKEYNTETERICIQYKNESKEKKSELFNQLAHMRKNYNKKLNEISDKLITEQFLSIVKTKQSNQIKKISIQALDDEQLLKDLKQLIEKEKEKVQQSQIITNLKNKDQIFKKDIQYHLESLQQYDQQDIQQSLDILKDISIEKNLIIQLIDLIQEMQTCAQKDENYKNQINFIKEIQELIDQAKKYQCQLNLFDQTITIYQQHVQKIEYIQQNIQIKTQDQTIKSEQLKSQYSKLQNILNEYSNKFDNNSVQLKKYCTIKQLENDIIKLNEAYKKLEVESNALQYQIENNFISSQEQQFEQKLNEINGKLQLKEKEQKDIIEQYQQTILDNTNVKKQYELDKMAIMKKLEDEQNKLKQEFNQNLSQKESELKEALSKLDQINKIKLEQEKQNKIELEKIQQYNKSLSFSNTYKHNNCELSECTKLVAEVANNGYFFCLCEQAIPKTGKIQFAFQILSGSYFHVGIGFRDIMQKNNYQDCYQTGTYLIRQDGYTYSHHNKDLYHKKLSFQFTNNDIIIIEVCIEHKYIKWSRQNNSQATFVQLDIDTSQELYPCVGVAHNSKIKLLDNIPV</sequence>
<accession>A0A8S1V5N5</accession>
<gene>
    <name evidence="2" type="ORF">PPENT_87.1.T0560160</name>
</gene>
<feature type="coiled-coil region" evidence="1">
    <location>
        <begin position="492"/>
        <end position="658"/>
    </location>
</feature>
<keyword evidence="1" id="KW-0175">Coiled coil</keyword>
<name>A0A8S1V5N5_9CILI</name>
<protein>
    <submittedName>
        <fullName evidence="2">Uncharacterized protein</fullName>
    </submittedName>
</protein>
<evidence type="ECO:0000313" key="2">
    <source>
        <dbReference type="EMBL" id="CAD8172211.1"/>
    </source>
</evidence>
<evidence type="ECO:0000256" key="1">
    <source>
        <dbReference type="SAM" id="Coils"/>
    </source>
</evidence>
<evidence type="ECO:0000313" key="3">
    <source>
        <dbReference type="Proteomes" id="UP000689195"/>
    </source>
</evidence>
<comment type="caution">
    <text evidence="2">The sequence shown here is derived from an EMBL/GenBank/DDBJ whole genome shotgun (WGS) entry which is preliminary data.</text>
</comment>
<dbReference type="EMBL" id="CAJJDO010000056">
    <property type="protein sequence ID" value="CAD8172211.1"/>
    <property type="molecule type" value="Genomic_DNA"/>
</dbReference>
<dbReference type="OrthoDB" id="309594at2759"/>